<accession>A0A0E9TCF6</accession>
<sequence>MIPESSRIACHLKSAYMLLVKQKKKKS</sequence>
<reference evidence="1" key="2">
    <citation type="journal article" date="2015" name="Fish Shellfish Immunol.">
        <title>Early steps in the European eel (Anguilla anguilla)-Vibrio vulnificus interaction in the gills: Role of the RtxA13 toxin.</title>
        <authorList>
            <person name="Callol A."/>
            <person name="Pajuelo D."/>
            <person name="Ebbesson L."/>
            <person name="Teles M."/>
            <person name="MacKenzie S."/>
            <person name="Amaro C."/>
        </authorList>
    </citation>
    <scope>NUCLEOTIDE SEQUENCE</scope>
</reference>
<evidence type="ECO:0000313" key="1">
    <source>
        <dbReference type="EMBL" id="JAH51364.1"/>
    </source>
</evidence>
<name>A0A0E9TCF6_ANGAN</name>
<proteinExistence type="predicted"/>
<reference evidence="1" key="1">
    <citation type="submission" date="2014-11" db="EMBL/GenBank/DDBJ databases">
        <authorList>
            <person name="Amaro Gonzalez C."/>
        </authorList>
    </citation>
    <scope>NUCLEOTIDE SEQUENCE</scope>
</reference>
<organism evidence="1">
    <name type="scientific">Anguilla anguilla</name>
    <name type="common">European freshwater eel</name>
    <name type="synonym">Muraena anguilla</name>
    <dbReference type="NCBI Taxonomy" id="7936"/>
    <lineage>
        <taxon>Eukaryota</taxon>
        <taxon>Metazoa</taxon>
        <taxon>Chordata</taxon>
        <taxon>Craniata</taxon>
        <taxon>Vertebrata</taxon>
        <taxon>Euteleostomi</taxon>
        <taxon>Actinopterygii</taxon>
        <taxon>Neopterygii</taxon>
        <taxon>Teleostei</taxon>
        <taxon>Anguilliformes</taxon>
        <taxon>Anguillidae</taxon>
        <taxon>Anguilla</taxon>
    </lineage>
</organism>
<protein>
    <submittedName>
        <fullName evidence="1">Uncharacterized protein</fullName>
    </submittedName>
</protein>
<dbReference type="EMBL" id="GBXM01057213">
    <property type="protein sequence ID" value="JAH51364.1"/>
    <property type="molecule type" value="Transcribed_RNA"/>
</dbReference>
<dbReference type="AlphaFoldDB" id="A0A0E9TCF6"/>